<feature type="domain" description="CBM2" evidence="2">
    <location>
        <begin position="19"/>
        <end position="128"/>
    </location>
</feature>
<dbReference type="PROSITE" id="PS51173">
    <property type="entry name" value="CBM2"/>
    <property type="match status" value="1"/>
</dbReference>
<feature type="signal peptide" evidence="1">
    <location>
        <begin position="1"/>
        <end position="22"/>
    </location>
</feature>
<dbReference type="InterPro" id="IPR036514">
    <property type="entry name" value="SGNH_hydro_sf"/>
</dbReference>
<name>A0A0F0GS01_LENAE</name>
<feature type="non-terminal residue" evidence="3">
    <location>
        <position position="290"/>
    </location>
</feature>
<dbReference type="InterPro" id="IPR040794">
    <property type="entry name" value="CE2_N"/>
</dbReference>
<keyword evidence="4" id="KW-1185">Reference proteome</keyword>
<dbReference type="Gene3D" id="2.60.40.290">
    <property type="match status" value="1"/>
</dbReference>
<dbReference type="Pfam" id="PF00553">
    <property type="entry name" value="CBM_2"/>
    <property type="match status" value="1"/>
</dbReference>
<organism evidence="3 4">
    <name type="scientific">Lentzea aerocolonigenes</name>
    <name type="common">Lechevalieria aerocolonigenes</name>
    <name type="synonym">Saccharothrix aerocolonigenes</name>
    <dbReference type="NCBI Taxonomy" id="68170"/>
    <lineage>
        <taxon>Bacteria</taxon>
        <taxon>Bacillati</taxon>
        <taxon>Actinomycetota</taxon>
        <taxon>Actinomycetes</taxon>
        <taxon>Pseudonocardiales</taxon>
        <taxon>Pseudonocardiaceae</taxon>
        <taxon>Lentzea</taxon>
    </lineage>
</organism>
<gene>
    <name evidence="3" type="ORF">UK23_23875</name>
</gene>
<dbReference type="PANTHER" id="PTHR37834:SF2">
    <property type="entry name" value="ESTERASE, SGNH HYDROLASE-TYPE"/>
    <property type="match status" value="1"/>
</dbReference>
<dbReference type="GO" id="GO:0004553">
    <property type="term" value="F:hydrolase activity, hydrolyzing O-glycosyl compounds"/>
    <property type="evidence" value="ECO:0007669"/>
    <property type="project" value="InterPro"/>
</dbReference>
<dbReference type="STRING" id="68170.GCA_000974445_06699"/>
<dbReference type="InterPro" id="IPR012291">
    <property type="entry name" value="CBM2_carb-bd_dom_sf"/>
</dbReference>
<dbReference type="InterPro" id="IPR001919">
    <property type="entry name" value="CBD2"/>
</dbReference>
<dbReference type="GO" id="GO:0030247">
    <property type="term" value="F:polysaccharide binding"/>
    <property type="evidence" value="ECO:0007669"/>
    <property type="project" value="UniProtKB-UniRule"/>
</dbReference>
<dbReference type="PANTHER" id="PTHR37834">
    <property type="entry name" value="GDSL-LIKE LIPASE/ACYLHYDROLASE DOMAIN PROTEIN (AFU_ORTHOLOGUE AFUA_2G00620)"/>
    <property type="match status" value="1"/>
</dbReference>
<dbReference type="Pfam" id="PF17996">
    <property type="entry name" value="CE2_N"/>
    <property type="match status" value="1"/>
</dbReference>
<dbReference type="EMBL" id="JYJG01000174">
    <property type="protein sequence ID" value="KJK46274.1"/>
    <property type="molecule type" value="Genomic_DNA"/>
</dbReference>
<dbReference type="PATRIC" id="fig|68170.10.peg.6024"/>
<evidence type="ECO:0000313" key="3">
    <source>
        <dbReference type="EMBL" id="KJK46274.1"/>
    </source>
</evidence>
<dbReference type="InterPro" id="IPR008965">
    <property type="entry name" value="CBM2/CBM3_carb-bd_dom_sf"/>
</dbReference>
<dbReference type="AlphaFoldDB" id="A0A0F0GS01"/>
<dbReference type="SMART" id="SM00637">
    <property type="entry name" value="CBD_II"/>
    <property type="match status" value="1"/>
</dbReference>
<accession>A0A0F0GS01</accession>
<dbReference type="GO" id="GO:0005975">
    <property type="term" value="P:carbohydrate metabolic process"/>
    <property type="evidence" value="ECO:0007669"/>
    <property type="project" value="InterPro"/>
</dbReference>
<proteinExistence type="predicted"/>
<dbReference type="Gene3D" id="3.40.50.1110">
    <property type="entry name" value="SGNH hydrolase"/>
    <property type="match status" value="1"/>
</dbReference>
<evidence type="ECO:0000256" key="1">
    <source>
        <dbReference type="SAM" id="SignalP"/>
    </source>
</evidence>
<reference evidence="3 4" key="1">
    <citation type="submission" date="2015-02" db="EMBL/GenBank/DDBJ databases">
        <authorList>
            <person name="Ju K.-S."/>
            <person name="Doroghazi J.R."/>
            <person name="Metcalf W."/>
        </authorList>
    </citation>
    <scope>NUCLEOTIDE SEQUENCE [LARGE SCALE GENOMIC DNA]</scope>
    <source>
        <strain evidence="3 4">NRRL B-16140</strain>
    </source>
</reference>
<dbReference type="SUPFAM" id="SSF49384">
    <property type="entry name" value="Carbohydrate-binding domain"/>
    <property type="match status" value="1"/>
</dbReference>
<dbReference type="InterPro" id="IPR052762">
    <property type="entry name" value="PCW_deacetylase/CE"/>
</dbReference>
<evidence type="ECO:0000259" key="2">
    <source>
        <dbReference type="PROSITE" id="PS51173"/>
    </source>
</evidence>
<dbReference type="Proteomes" id="UP000033393">
    <property type="component" value="Unassembled WGS sequence"/>
</dbReference>
<evidence type="ECO:0000313" key="4">
    <source>
        <dbReference type="Proteomes" id="UP000033393"/>
    </source>
</evidence>
<feature type="chain" id="PRO_5039562110" evidence="1">
    <location>
        <begin position="23"/>
        <end position="290"/>
    </location>
</feature>
<dbReference type="Gene3D" id="2.60.120.260">
    <property type="entry name" value="Galactose-binding domain-like"/>
    <property type="match status" value="1"/>
</dbReference>
<keyword evidence="1" id="KW-0732">Signal</keyword>
<comment type="caution">
    <text evidence="3">The sequence shown here is derived from an EMBL/GenBank/DDBJ whole genome shotgun (WGS) entry which is preliminary data.</text>
</comment>
<sequence>MAAIAVALTTAATISGALPAAAAAGCKVDYQVTNEWQGGFIASVNVTNLGDAVTSWRLTWSFGGGGQTVGQIWNGTVRQSGAQVTVDNAGYNGSLGTGSSAGLGFVANGPTTPVPTDFALNGTACTGSVPAPDVLAQAHTAGRVTKQAQYSWPGVYFEGRFRGTGVGVSLNDSVNEYDVQVDGATVATLLKPGRTTYWVNNLSNADHAVRLVKRTESPWAAGEFGGFVAASGGTVLAKPAARSRQIEFIGDSLTAGYGNLSTTRDCSTNGGVDRNTNTDISFGALTSRAL</sequence>
<protein>
    <submittedName>
        <fullName evidence="3">Cellulose-binding protein</fullName>
    </submittedName>
</protein>